<protein>
    <submittedName>
        <fullName evidence="1">Uncharacterized protein</fullName>
    </submittedName>
</protein>
<dbReference type="SUPFAM" id="SSF53335">
    <property type="entry name" value="S-adenosyl-L-methionine-dependent methyltransferases"/>
    <property type="match status" value="1"/>
</dbReference>
<name>A0A2K8PB05_STRLA</name>
<dbReference type="InterPro" id="IPR029063">
    <property type="entry name" value="SAM-dependent_MTases_sf"/>
</dbReference>
<evidence type="ECO:0000313" key="1">
    <source>
        <dbReference type="EMBL" id="ATZ22815.1"/>
    </source>
</evidence>
<dbReference type="AlphaFoldDB" id="A0A2K8PB05"/>
<accession>A0A2K8PB05</accession>
<dbReference type="RefSeq" id="WP_030229755.1">
    <property type="nucleotide sequence ID" value="NZ_CP024985.1"/>
</dbReference>
<organism evidence="1 2">
    <name type="scientific">Streptomyces lavendulae subsp. lavendulae</name>
    <dbReference type="NCBI Taxonomy" id="58340"/>
    <lineage>
        <taxon>Bacteria</taxon>
        <taxon>Bacillati</taxon>
        <taxon>Actinomycetota</taxon>
        <taxon>Actinomycetes</taxon>
        <taxon>Kitasatosporales</taxon>
        <taxon>Streptomycetaceae</taxon>
        <taxon>Streptomyces</taxon>
    </lineage>
</organism>
<keyword evidence="2" id="KW-1185">Reference proteome</keyword>
<evidence type="ECO:0000313" key="2">
    <source>
        <dbReference type="Proteomes" id="UP000231791"/>
    </source>
</evidence>
<dbReference type="GeneID" id="49382042"/>
<dbReference type="OrthoDB" id="4123298at2"/>
<sequence>MVERLVELSTRLQEMWESTPTVALPGWGHPFRSLAELLPERDLLLADRNPQMVPLLWYPALRAHGPAGPVVEVFDHLPGDRPASPLMLRRQDLAGLYSWAVCTASAVEWIGAVTAGAPLVEVGAGSGYWARQLSLAGVGVVATDLHPVEGNGFTHGFRYAEVETFAAADAVRRHPGHTLLLVWPPPADPMAVRALRAYRGELFLYVGEGPGGMCADAAFFAELDRHWTAEAVCPLTVRWLGHADGITLYRRRRPVLP</sequence>
<proteinExistence type="predicted"/>
<dbReference type="Proteomes" id="UP000231791">
    <property type="component" value="Chromosome"/>
</dbReference>
<reference evidence="1 2" key="1">
    <citation type="submission" date="2017-11" db="EMBL/GenBank/DDBJ databases">
        <title>Complete genome sequence of Streptomyces lavendulae subsp. lavendulae CCM 3239 (formerly 'Streptomyces aureofaciens CCM 3239'), the producer of the angucycline-type antibiotic auricin.</title>
        <authorList>
            <person name="Busche T."/>
            <person name="Novakova R."/>
            <person name="Al'Dilaimi A."/>
            <person name="Homerova D."/>
            <person name="Feckova L."/>
            <person name="Rezuchova B."/>
            <person name="Mingyar E."/>
            <person name="Csolleiova D."/>
            <person name="Bekeova C."/>
            <person name="Winkler A."/>
            <person name="Sevcikova B."/>
            <person name="Kalinowski J."/>
            <person name="Kormanec J."/>
            <person name="Ruckert C."/>
        </authorList>
    </citation>
    <scope>NUCLEOTIDE SEQUENCE [LARGE SCALE GENOMIC DNA]</scope>
    <source>
        <strain evidence="1 2">CCM 3239</strain>
    </source>
</reference>
<dbReference type="KEGG" id="slx:SLAV_04540"/>
<dbReference type="PANTHER" id="PTHR39290">
    <property type="entry name" value="C3H1-TYPE DOMAIN-CONTAINING PROTEIN-RELATED"/>
    <property type="match status" value="1"/>
</dbReference>
<dbReference type="PANTHER" id="PTHR39290:SF6">
    <property type="entry name" value="S-ADENOSYL-L-METHIONINE-DEPENDENT METHYLTRANSFERASES SUPERFAMILY PROTEIN"/>
    <property type="match status" value="1"/>
</dbReference>
<dbReference type="EMBL" id="CP024985">
    <property type="protein sequence ID" value="ATZ22815.1"/>
    <property type="molecule type" value="Genomic_DNA"/>
</dbReference>
<gene>
    <name evidence="1" type="ORF">SLAV_04540</name>
</gene>